<dbReference type="InterPro" id="IPR027791">
    <property type="entry name" value="Galactosyl_T_C"/>
</dbReference>
<dbReference type="GO" id="GO:0005975">
    <property type="term" value="P:carbohydrate metabolic process"/>
    <property type="evidence" value="ECO:0007669"/>
    <property type="project" value="InterPro"/>
</dbReference>
<dbReference type="GO" id="GO:0008378">
    <property type="term" value="F:galactosyltransferase activity"/>
    <property type="evidence" value="ECO:0007669"/>
    <property type="project" value="TreeGrafter"/>
</dbReference>
<evidence type="ECO:0000256" key="8">
    <source>
        <dbReference type="ARBA" id="ARBA00022989"/>
    </source>
</evidence>
<dbReference type="SUPFAM" id="SSF53448">
    <property type="entry name" value="Nucleotide-diphospho-sugar transferases"/>
    <property type="match status" value="1"/>
</dbReference>
<evidence type="ECO:0000259" key="11">
    <source>
        <dbReference type="Pfam" id="PF02709"/>
    </source>
</evidence>
<dbReference type="Pfam" id="PF13733">
    <property type="entry name" value="Glyco_transf_7N"/>
    <property type="match status" value="1"/>
</dbReference>
<proteinExistence type="inferred from homology"/>
<evidence type="ECO:0000256" key="9">
    <source>
        <dbReference type="ARBA" id="ARBA00023136"/>
    </source>
</evidence>
<organism evidence="13">
    <name type="scientific">viral metagenome</name>
    <dbReference type="NCBI Taxonomy" id="1070528"/>
    <lineage>
        <taxon>unclassified sequences</taxon>
        <taxon>metagenomes</taxon>
        <taxon>organismal metagenomes</taxon>
    </lineage>
</organism>
<dbReference type="PANTHER" id="PTHR19300">
    <property type="entry name" value="BETA-1,4-GALACTOSYLTRANSFERASE"/>
    <property type="match status" value="1"/>
</dbReference>
<dbReference type="PANTHER" id="PTHR19300:SF57">
    <property type="entry name" value="BETA-1,4-N-ACETYLGALACTOSAMINYLTRANSFERASE"/>
    <property type="match status" value="1"/>
</dbReference>
<dbReference type="Pfam" id="PF02709">
    <property type="entry name" value="Glyco_transf_7C"/>
    <property type="match status" value="1"/>
</dbReference>
<dbReference type="Gene3D" id="3.90.550.10">
    <property type="entry name" value="Spore Coat Polysaccharide Biosynthesis Protein SpsA, Chain A"/>
    <property type="match status" value="1"/>
</dbReference>
<dbReference type="UniPathway" id="UPA00378"/>
<dbReference type="InterPro" id="IPR029044">
    <property type="entry name" value="Nucleotide-diphossugar_trans"/>
</dbReference>
<feature type="domain" description="Galactosyltransferase N-terminal" evidence="12">
    <location>
        <begin position="6"/>
        <end position="85"/>
    </location>
</feature>
<keyword evidence="10" id="KW-0325">Glycoprotein</keyword>
<evidence type="ECO:0000256" key="1">
    <source>
        <dbReference type="ARBA" id="ARBA00004606"/>
    </source>
</evidence>
<dbReference type="EMBL" id="MN740944">
    <property type="protein sequence ID" value="QHU19069.1"/>
    <property type="molecule type" value="Genomic_DNA"/>
</dbReference>
<sequence>MSLVPKIVFIIPYRNRPQHKFFFSNYVTMIMENRNDYEVYFSHQGDDRAFNRGATKNIGFLALKNKYPDNYKDITFVFNDIDTIPFAPIFDFETVYGIVKHFYGFEYALGGIVAIKGSDFEASNGYPNFWGWGMEDTVFQNRCQKIGLKIDRSQFYPIGSPNIIHLFDGVSRIINKEDPIRAKNDNGIDGLRSIYNLKYEINYESTNILDNINMVTSSKLSMINISNFATSIDFKNENYYKYDLREPTQLINNSNSYNENINHVESDWTDIPFYPNLKQKKELIDKYGIQRAAEIIKSSYKTELLNKTQKIQKYNESLRQVNSNYRMIPPNINKFSTAYSRIIAAKPKATSSANIRMGGVYK</sequence>
<name>A0A6C0KN75_9ZZZZ</name>
<accession>A0A6C0KN75</accession>
<keyword evidence="4" id="KW-0328">Glycosyltransferase</keyword>
<reference evidence="13" key="1">
    <citation type="journal article" date="2020" name="Nature">
        <title>Giant virus diversity and host interactions through global metagenomics.</title>
        <authorList>
            <person name="Schulz F."/>
            <person name="Roux S."/>
            <person name="Paez-Espino D."/>
            <person name="Jungbluth S."/>
            <person name="Walsh D.A."/>
            <person name="Denef V.J."/>
            <person name="McMahon K.D."/>
            <person name="Konstantinidis K.T."/>
            <person name="Eloe-Fadrosh E.A."/>
            <person name="Kyrpides N.C."/>
            <person name="Woyke T."/>
        </authorList>
    </citation>
    <scope>NUCLEOTIDE SEQUENCE</scope>
    <source>
        <strain evidence="13">GVMAG-S-3300013014-104</strain>
    </source>
</reference>
<protein>
    <recommendedName>
        <fullName evidence="14">Galactosyltransferase C-terminal domain-containing protein</fullName>
    </recommendedName>
</protein>
<dbReference type="GO" id="GO:0016020">
    <property type="term" value="C:membrane"/>
    <property type="evidence" value="ECO:0007669"/>
    <property type="project" value="UniProtKB-SubCell"/>
</dbReference>
<dbReference type="GO" id="GO:0005794">
    <property type="term" value="C:Golgi apparatus"/>
    <property type="evidence" value="ECO:0007669"/>
    <property type="project" value="TreeGrafter"/>
</dbReference>
<keyword evidence="9" id="KW-0472">Membrane</keyword>
<evidence type="ECO:0000256" key="4">
    <source>
        <dbReference type="ARBA" id="ARBA00022676"/>
    </source>
</evidence>
<keyword evidence="7" id="KW-0735">Signal-anchor</keyword>
<dbReference type="InterPro" id="IPR027995">
    <property type="entry name" value="Galactosyl_T_N"/>
</dbReference>
<keyword evidence="8" id="KW-1133">Transmembrane helix</keyword>
<evidence type="ECO:0000256" key="6">
    <source>
        <dbReference type="ARBA" id="ARBA00022692"/>
    </source>
</evidence>
<feature type="domain" description="Galactosyltransferase C-terminal" evidence="11">
    <location>
        <begin position="105"/>
        <end position="155"/>
    </location>
</feature>
<evidence type="ECO:0000256" key="3">
    <source>
        <dbReference type="ARBA" id="ARBA00005735"/>
    </source>
</evidence>
<evidence type="ECO:0000259" key="12">
    <source>
        <dbReference type="Pfam" id="PF13733"/>
    </source>
</evidence>
<comment type="pathway">
    <text evidence="2">Protein modification; protein glycosylation.</text>
</comment>
<evidence type="ECO:0000256" key="10">
    <source>
        <dbReference type="ARBA" id="ARBA00023180"/>
    </source>
</evidence>
<comment type="similarity">
    <text evidence="3">Belongs to the glycosyltransferase 7 family.</text>
</comment>
<evidence type="ECO:0000256" key="7">
    <source>
        <dbReference type="ARBA" id="ARBA00022968"/>
    </source>
</evidence>
<evidence type="ECO:0008006" key="14">
    <source>
        <dbReference type="Google" id="ProtNLM"/>
    </source>
</evidence>
<keyword evidence="5" id="KW-0808">Transferase</keyword>
<dbReference type="InterPro" id="IPR003859">
    <property type="entry name" value="Galactosyl_T"/>
</dbReference>
<evidence type="ECO:0000256" key="2">
    <source>
        <dbReference type="ARBA" id="ARBA00004922"/>
    </source>
</evidence>
<keyword evidence="6" id="KW-0812">Transmembrane</keyword>
<comment type="subcellular location">
    <subcellularLocation>
        <location evidence="1">Membrane</location>
        <topology evidence="1">Single-pass type II membrane protein</topology>
    </subcellularLocation>
</comment>
<evidence type="ECO:0000313" key="13">
    <source>
        <dbReference type="EMBL" id="QHU19069.1"/>
    </source>
</evidence>
<dbReference type="AlphaFoldDB" id="A0A6C0KN75"/>
<evidence type="ECO:0000256" key="5">
    <source>
        <dbReference type="ARBA" id="ARBA00022679"/>
    </source>
</evidence>